<dbReference type="EMBL" id="AP022583">
    <property type="protein sequence ID" value="BBY08628.1"/>
    <property type="molecule type" value="Genomic_DNA"/>
</dbReference>
<protein>
    <submittedName>
        <fullName evidence="1">Uncharacterized protein</fullName>
    </submittedName>
</protein>
<dbReference type="KEGG" id="mnv:MNVI_39460"/>
<sequence>MTYDPDQIRAQINALLAGLPDLADDENSLAEADLDEIARRLSEAHDVLVRALESAEKG</sequence>
<reference evidence="1 2" key="1">
    <citation type="journal article" date="2019" name="Emerg. Microbes Infect.">
        <title>Comprehensive subspecies identification of 175 nontuberculous mycobacteria species based on 7547 genomic profiles.</title>
        <authorList>
            <person name="Matsumoto Y."/>
            <person name="Kinjo T."/>
            <person name="Motooka D."/>
            <person name="Nabeya D."/>
            <person name="Jung N."/>
            <person name="Uechi K."/>
            <person name="Horii T."/>
            <person name="Iida T."/>
            <person name="Fujita J."/>
            <person name="Nakamura S."/>
        </authorList>
    </citation>
    <scope>NUCLEOTIDE SEQUENCE [LARGE SCALE GENOMIC DNA]</scope>
    <source>
        <strain evidence="1 2">JCM 16367</strain>
    </source>
</reference>
<name>A0A7I7PJ18_9MYCO</name>
<gene>
    <name evidence="1" type="ORF">MNVI_39460</name>
</gene>
<evidence type="ECO:0000313" key="1">
    <source>
        <dbReference type="EMBL" id="BBY08628.1"/>
    </source>
</evidence>
<dbReference type="Proteomes" id="UP000466894">
    <property type="component" value="Chromosome"/>
</dbReference>
<accession>A0A7I7PJ18</accession>
<organism evidence="1 2">
    <name type="scientific">Mycobacterium noviomagense</name>
    <dbReference type="NCBI Taxonomy" id="459858"/>
    <lineage>
        <taxon>Bacteria</taxon>
        <taxon>Bacillati</taxon>
        <taxon>Actinomycetota</taxon>
        <taxon>Actinomycetes</taxon>
        <taxon>Mycobacteriales</taxon>
        <taxon>Mycobacteriaceae</taxon>
        <taxon>Mycobacterium</taxon>
    </lineage>
</organism>
<proteinExistence type="predicted"/>
<dbReference type="AlphaFoldDB" id="A0A7I7PJ18"/>
<evidence type="ECO:0000313" key="2">
    <source>
        <dbReference type="Proteomes" id="UP000466894"/>
    </source>
</evidence>
<dbReference type="RefSeq" id="WP_169922538.1">
    <property type="nucleotide sequence ID" value="NZ_AP022583.1"/>
</dbReference>